<dbReference type="InterPro" id="IPR047930">
    <property type="entry name" value="Transpos_IS6"/>
</dbReference>
<dbReference type="GO" id="GO:0004803">
    <property type="term" value="F:transposase activity"/>
    <property type="evidence" value="ECO:0007669"/>
    <property type="project" value="InterPro"/>
</dbReference>
<proteinExistence type="predicted"/>
<dbReference type="SUPFAM" id="SSF48295">
    <property type="entry name" value="TrpR-like"/>
    <property type="match status" value="1"/>
</dbReference>
<dbReference type="Pfam" id="PF13610">
    <property type="entry name" value="DDE_Tnp_IS240"/>
    <property type="match status" value="1"/>
</dbReference>
<dbReference type="EMBL" id="WISP01000038">
    <property type="protein sequence ID" value="MQW03088.1"/>
    <property type="molecule type" value="Genomic_DNA"/>
</dbReference>
<dbReference type="GO" id="GO:0006313">
    <property type="term" value="P:DNA transposition"/>
    <property type="evidence" value="ECO:0007669"/>
    <property type="project" value="InterPro"/>
</dbReference>
<name>A0A6A7ZM33_RHIML</name>
<evidence type="ECO:0000259" key="4">
    <source>
        <dbReference type="Pfam" id="PF13610"/>
    </source>
</evidence>
<organism evidence="5">
    <name type="scientific">Rhizobium meliloti</name>
    <name type="common">Ensifer meliloti</name>
    <name type="synonym">Sinorhizobium meliloti</name>
    <dbReference type="NCBI Taxonomy" id="382"/>
    <lineage>
        <taxon>Bacteria</taxon>
        <taxon>Pseudomonadati</taxon>
        <taxon>Pseudomonadota</taxon>
        <taxon>Alphaproteobacteria</taxon>
        <taxon>Hyphomicrobiales</taxon>
        <taxon>Rhizobiaceae</taxon>
        <taxon>Sinorhizobium/Ensifer group</taxon>
        <taxon>Sinorhizobium</taxon>
    </lineage>
</organism>
<evidence type="ECO:0000256" key="2">
    <source>
        <dbReference type="ARBA" id="ARBA00023125"/>
    </source>
</evidence>
<gene>
    <name evidence="5" type="ORF">GHK45_04455</name>
</gene>
<keyword evidence="1" id="KW-0815">Transposition</keyword>
<keyword evidence="2" id="KW-0238">DNA-binding</keyword>
<protein>
    <submittedName>
        <fullName evidence="5">IS6 family transposase</fullName>
    </submittedName>
</protein>
<dbReference type="GO" id="GO:0043565">
    <property type="term" value="F:sequence-specific DNA binding"/>
    <property type="evidence" value="ECO:0007669"/>
    <property type="project" value="InterPro"/>
</dbReference>
<evidence type="ECO:0000256" key="1">
    <source>
        <dbReference type="ARBA" id="ARBA00022578"/>
    </source>
</evidence>
<keyword evidence="3" id="KW-0233">DNA recombination</keyword>
<dbReference type="PANTHER" id="PTHR35528">
    <property type="entry name" value="BLL1675 PROTEIN"/>
    <property type="match status" value="1"/>
</dbReference>
<dbReference type="InterPro" id="IPR032874">
    <property type="entry name" value="DDE_dom"/>
</dbReference>
<evidence type="ECO:0000313" key="5">
    <source>
        <dbReference type="EMBL" id="MQW03088.1"/>
    </source>
</evidence>
<feature type="domain" description="DDE" evidence="4">
    <location>
        <begin position="76"/>
        <end position="129"/>
    </location>
</feature>
<dbReference type="InterPro" id="IPR010921">
    <property type="entry name" value="Trp_repressor/repl_initiator"/>
</dbReference>
<comment type="caution">
    <text evidence="5">The sequence shown here is derived from an EMBL/GenBank/DDBJ whole genome shotgun (WGS) entry which is preliminary data.</text>
</comment>
<reference evidence="5" key="1">
    <citation type="journal article" date="2013" name="Genome Biol.">
        <title>Comparative genomics of the core and accessory genomes of 48 Sinorhizobium strains comprising five genospecies.</title>
        <authorList>
            <person name="Sugawara M."/>
            <person name="Epstein B."/>
            <person name="Badgley B.D."/>
            <person name="Unno T."/>
            <person name="Xu L."/>
            <person name="Reese J."/>
            <person name="Gyaneshwar P."/>
            <person name="Denny R."/>
            <person name="Mudge J."/>
            <person name="Bharti A.K."/>
            <person name="Farmer A.D."/>
            <person name="May G.D."/>
            <person name="Woodward J.E."/>
            <person name="Medigue C."/>
            <person name="Vallenet D."/>
            <person name="Lajus A."/>
            <person name="Rouy Z."/>
            <person name="Martinez-Vaz B."/>
            <person name="Tiffin P."/>
            <person name="Young N.D."/>
            <person name="Sadowsky M.J."/>
        </authorList>
    </citation>
    <scope>NUCLEOTIDE SEQUENCE</scope>
    <source>
        <strain evidence="5">M30</strain>
    </source>
</reference>
<dbReference type="PANTHER" id="PTHR35528:SF3">
    <property type="entry name" value="BLL1675 PROTEIN"/>
    <property type="match status" value="1"/>
</dbReference>
<accession>A0A6A7ZM33</accession>
<dbReference type="InterPro" id="IPR052183">
    <property type="entry name" value="IS_Transposase"/>
</dbReference>
<dbReference type="AlphaFoldDB" id="A0A6A7ZM33"/>
<sequence>MNSPTVSYRNHRFPPQIIAGAVWLYFRLPLSLRMVEEMLLERGRVVSHETIRRWGRKFGTAYARQLCRKRPSRKDIWHLDEVVISIGGRKHWLLRAVDQDGYVLDEIVQARRDTQAARRLLVRLLKKQTVTDVAHRHDVSRQQIYAWRHELKKKGLLPSTADTVFLPVDTSAMHGAPLVREEVAPVPAMIELRLNDGRSLRFDSGVDAAVLTRLIRAVEAA</sequence>
<evidence type="ECO:0000256" key="3">
    <source>
        <dbReference type="ARBA" id="ARBA00023172"/>
    </source>
</evidence>
<dbReference type="NCBIfam" id="NF033587">
    <property type="entry name" value="transpos_IS6"/>
    <property type="match status" value="1"/>
</dbReference>